<comment type="caution">
    <text evidence="5">The sequence shown here is derived from an EMBL/GenBank/DDBJ whole genome shotgun (WGS) entry which is preliminary data.</text>
</comment>
<dbReference type="Gene3D" id="3.50.50.60">
    <property type="entry name" value="FAD/NAD(P)-binding domain"/>
    <property type="match status" value="2"/>
</dbReference>
<organism evidence="5 6">
    <name type="scientific">Mycobacterium asiaticum</name>
    <dbReference type="NCBI Taxonomy" id="1790"/>
    <lineage>
        <taxon>Bacteria</taxon>
        <taxon>Bacillati</taxon>
        <taxon>Actinomycetota</taxon>
        <taxon>Actinomycetes</taxon>
        <taxon>Mycobacteriales</taxon>
        <taxon>Mycobacteriaceae</taxon>
        <taxon>Mycobacterium</taxon>
    </lineage>
</organism>
<keyword evidence="3" id="KW-0274">FAD</keyword>
<dbReference type="InterPro" id="IPR036188">
    <property type="entry name" value="FAD/NAD-bd_sf"/>
</dbReference>
<dbReference type="PANTHER" id="PTHR42877">
    <property type="entry name" value="L-ORNITHINE N(5)-MONOOXYGENASE-RELATED"/>
    <property type="match status" value="1"/>
</dbReference>
<dbReference type="GO" id="GO:0050660">
    <property type="term" value="F:flavin adenine dinucleotide binding"/>
    <property type="evidence" value="ECO:0007669"/>
    <property type="project" value="InterPro"/>
</dbReference>
<keyword evidence="2" id="KW-0285">Flavoprotein</keyword>
<name>A0A1A3NNF8_MYCAS</name>
<evidence type="ECO:0000313" key="6">
    <source>
        <dbReference type="Proteomes" id="UP000093819"/>
    </source>
</evidence>
<dbReference type="EMBL" id="LZLR01000075">
    <property type="protein sequence ID" value="OBK23673.1"/>
    <property type="molecule type" value="Genomic_DNA"/>
</dbReference>
<dbReference type="InterPro" id="IPR020946">
    <property type="entry name" value="Flavin_mOase-like"/>
</dbReference>
<dbReference type="SUPFAM" id="SSF51905">
    <property type="entry name" value="FAD/NAD(P)-binding domain"/>
    <property type="match status" value="2"/>
</dbReference>
<dbReference type="RefSeq" id="WP_065034990.1">
    <property type="nucleotide sequence ID" value="NZ_LZLR01000075.1"/>
</dbReference>
<dbReference type="OrthoDB" id="5168853at2"/>
<dbReference type="GO" id="GO:0050661">
    <property type="term" value="F:NADP binding"/>
    <property type="evidence" value="ECO:0007669"/>
    <property type="project" value="InterPro"/>
</dbReference>
<evidence type="ECO:0000256" key="1">
    <source>
        <dbReference type="ARBA" id="ARBA00010139"/>
    </source>
</evidence>
<keyword evidence="4" id="KW-0560">Oxidoreductase</keyword>
<dbReference type="Proteomes" id="UP000093819">
    <property type="component" value="Unassembled WGS sequence"/>
</dbReference>
<sequence>MTATIRPRVLVIGAGFGGLAAAYELSRDGLAEVTVLEKAHDIGGVWRENTYPGAACDVPSNLYSYSFARKTDWGRRYAEQPDILGYIHDTADRFGLRKLVRTGVEVTSAEFDESTATWRVTTSSGDVFEAEVLVPAVGQLSRPALPNIPGLETFTGPSFHSAQWRHDVDLAGKRVAVLGTGASAIQFVPRIRQTAGHVTVFQRSAPYVVPKVDRAYTEKHHAAFAKVPGFSAAMRGAIWETTELLGLALTRVAPLARVLQALASANLKRHIKDPVLRAKLTPDYPIGCKRVLFSSDWYPALACDNVSVETDAITEVTPTGVRTADGRLHGVDVIIYGTGFKATEFLAPMTITGRGGRDLHAEWAEGARAHLGMAVPGFPNMFLIYGPNTNLGSSSIILMMEQQAGYIRQLTEELARRGMGRAFEVRRDVEEAYDAAVQSRLENGVWTTCDSWYRTESGRVTTNWPGLVHEYQHRTRVAAIEDYHEVLPVRQTEEINA</sequence>
<gene>
    <name evidence="5" type="ORF">A5635_18910</name>
</gene>
<evidence type="ECO:0000256" key="4">
    <source>
        <dbReference type="ARBA" id="ARBA00023002"/>
    </source>
</evidence>
<proteinExistence type="inferred from homology"/>
<protein>
    <submittedName>
        <fullName evidence="5">4-hydroxyacetophenone monooxygenase</fullName>
    </submittedName>
</protein>
<dbReference type="AlphaFoldDB" id="A0A1A3NNF8"/>
<dbReference type="PANTHER" id="PTHR42877:SF4">
    <property type="entry name" value="FAD_NAD(P)-BINDING DOMAIN-CONTAINING PROTEIN-RELATED"/>
    <property type="match status" value="1"/>
</dbReference>
<reference evidence="5 6" key="1">
    <citation type="submission" date="2016-06" db="EMBL/GenBank/DDBJ databases">
        <authorList>
            <person name="Kjaerup R.B."/>
            <person name="Dalgaard T.S."/>
            <person name="Juul-Madsen H.R."/>
        </authorList>
    </citation>
    <scope>NUCLEOTIDE SEQUENCE [LARGE SCALE GENOMIC DNA]</scope>
    <source>
        <strain evidence="5 6">1245335.1</strain>
    </source>
</reference>
<dbReference type="Pfam" id="PF00743">
    <property type="entry name" value="FMO-like"/>
    <property type="match status" value="1"/>
</dbReference>
<evidence type="ECO:0000313" key="5">
    <source>
        <dbReference type="EMBL" id="OBK23673.1"/>
    </source>
</evidence>
<evidence type="ECO:0000256" key="2">
    <source>
        <dbReference type="ARBA" id="ARBA00022630"/>
    </source>
</evidence>
<dbReference type="InterPro" id="IPR051209">
    <property type="entry name" value="FAD-bind_Monooxygenase_sf"/>
</dbReference>
<dbReference type="GO" id="GO:0004499">
    <property type="term" value="F:N,N-dimethylaniline monooxygenase activity"/>
    <property type="evidence" value="ECO:0007669"/>
    <property type="project" value="InterPro"/>
</dbReference>
<comment type="similarity">
    <text evidence="1">Belongs to the FAD-binding monooxygenase family.</text>
</comment>
<dbReference type="PRINTS" id="PR00411">
    <property type="entry name" value="PNDRDTASEI"/>
</dbReference>
<evidence type="ECO:0000256" key="3">
    <source>
        <dbReference type="ARBA" id="ARBA00022827"/>
    </source>
</evidence>
<accession>A0A1A3NNF8</accession>
<keyword evidence="5" id="KW-0503">Monooxygenase</keyword>